<feature type="compositionally biased region" description="Basic residues" evidence="7">
    <location>
        <begin position="646"/>
        <end position="655"/>
    </location>
</feature>
<evidence type="ECO:0000313" key="11">
    <source>
        <dbReference type="Proteomes" id="UP001201812"/>
    </source>
</evidence>
<dbReference type="Pfam" id="PF00076">
    <property type="entry name" value="RRM_1"/>
    <property type="match status" value="2"/>
</dbReference>
<dbReference type="InterPro" id="IPR012677">
    <property type="entry name" value="Nucleotide-bd_a/b_plait_sf"/>
</dbReference>
<evidence type="ECO:0000256" key="2">
    <source>
        <dbReference type="ARBA" id="ARBA00005387"/>
    </source>
</evidence>
<accession>A0AAD4N9X0</accession>
<dbReference type="InterPro" id="IPR010912">
    <property type="entry name" value="SPOC_met"/>
</dbReference>
<dbReference type="InterPro" id="IPR035979">
    <property type="entry name" value="RBD_domain_sf"/>
</dbReference>
<feature type="compositionally biased region" description="Basic and acidic residues" evidence="7">
    <location>
        <begin position="886"/>
        <end position="900"/>
    </location>
</feature>
<evidence type="ECO:0000256" key="3">
    <source>
        <dbReference type="ARBA" id="ARBA00022553"/>
    </source>
</evidence>
<dbReference type="AlphaFoldDB" id="A0AAD4N9X0"/>
<dbReference type="EMBL" id="JAKKPZ010000004">
    <property type="protein sequence ID" value="KAI1722169.1"/>
    <property type="molecule type" value="Genomic_DNA"/>
</dbReference>
<feature type="compositionally biased region" description="Polar residues" evidence="7">
    <location>
        <begin position="65"/>
        <end position="76"/>
    </location>
</feature>
<dbReference type="SUPFAM" id="SSF54928">
    <property type="entry name" value="RNA-binding domain, RBD"/>
    <property type="match status" value="2"/>
</dbReference>
<feature type="compositionally biased region" description="Basic and acidic residues" evidence="7">
    <location>
        <begin position="933"/>
        <end position="946"/>
    </location>
</feature>
<feature type="compositionally biased region" description="Low complexity" evidence="7">
    <location>
        <begin position="859"/>
        <end position="871"/>
    </location>
</feature>
<name>A0AAD4N9X0_9BILA</name>
<feature type="compositionally biased region" description="Polar residues" evidence="7">
    <location>
        <begin position="658"/>
        <end position="684"/>
    </location>
</feature>
<evidence type="ECO:0000256" key="5">
    <source>
        <dbReference type="ARBA" id="ARBA00023242"/>
    </source>
</evidence>
<dbReference type="GO" id="GO:0005634">
    <property type="term" value="C:nucleus"/>
    <property type="evidence" value="ECO:0007669"/>
    <property type="project" value="UniProtKB-SubCell"/>
</dbReference>
<feature type="region of interest" description="Disordered" evidence="7">
    <location>
        <begin position="20"/>
        <end position="143"/>
    </location>
</feature>
<dbReference type="Proteomes" id="UP001201812">
    <property type="component" value="Unassembled WGS sequence"/>
</dbReference>
<gene>
    <name evidence="10" type="ORF">DdX_04477</name>
</gene>
<dbReference type="PROSITE" id="PS50917">
    <property type="entry name" value="SPOC"/>
    <property type="match status" value="1"/>
</dbReference>
<feature type="compositionally biased region" description="Basic and acidic residues" evidence="7">
    <location>
        <begin position="50"/>
        <end position="64"/>
    </location>
</feature>
<comment type="caution">
    <text evidence="10">The sequence shown here is derived from an EMBL/GenBank/DDBJ whole genome shotgun (WGS) entry which is preliminary data.</text>
</comment>
<dbReference type="PANTHER" id="PTHR23189">
    <property type="entry name" value="RNA RECOGNITION MOTIF-CONTAINING"/>
    <property type="match status" value="1"/>
</dbReference>
<evidence type="ECO:0000256" key="4">
    <source>
        <dbReference type="ARBA" id="ARBA00022884"/>
    </source>
</evidence>
<feature type="compositionally biased region" description="Basic and acidic residues" evidence="7">
    <location>
        <begin position="602"/>
        <end position="627"/>
    </location>
</feature>
<dbReference type="InterPro" id="IPR016194">
    <property type="entry name" value="SPOC-like_C_dom_sf"/>
</dbReference>
<feature type="region of interest" description="Disordered" evidence="7">
    <location>
        <begin position="922"/>
        <end position="958"/>
    </location>
</feature>
<feature type="region of interest" description="Disordered" evidence="7">
    <location>
        <begin position="602"/>
        <end position="684"/>
    </location>
</feature>
<proteinExistence type="inferred from homology"/>
<dbReference type="InterPro" id="IPR000504">
    <property type="entry name" value="RRM_dom"/>
</dbReference>
<evidence type="ECO:0000259" key="9">
    <source>
        <dbReference type="PROSITE" id="PS50917"/>
    </source>
</evidence>
<dbReference type="SUPFAM" id="SSF100939">
    <property type="entry name" value="SPOC domain-like"/>
    <property type="match status" value="1"/>
</dbReference>
<comment type="similarity">
    <text evidence="2">Belongs to the RRM Spen family.</text>
</comment>
<evidence type="ECO:0000256" key="7">
    <source>
        <dbReference type="SAM" id="MobiDB-lite"/>
    </source>
</evidence>
<feature type="domain" description="RRM" evidence="8">
    <location>
        <begin position="446"/>
        <end position="527"/>
    </location>
</feature>
<evidence type="ECO:0000256" key="6">
    <source>
        <dbReference type="PROSITE-ProRule" id="PRU00176"/>
    </source>
</evidence>
<comment type="subcellular location">
    <subcellularLocation>
        <location evidence="1">Nucleus</location>
    </subcellularLocation>
</comment>
<dbReference type="SMART" id="SM00360">
    <property type="entry name" value="RRM"/>
    <property type="match status" value="2"/>
</dbReference>
<feature type="compositionally biased region" description="Basic and acidic residues" evidence="7">
    <location>
        <begin position="115"/>
        <end position="126"/>
    </location>
</feature>
<evidence type="ECO:0000256" key="1">
    <source>
        <dbReference type="ARBA" id="ARBA00004123"/>
    </source>
</evidence>
<evidence type="ECO:0000313" key="10">
    <source>
        <dbReference type="EMBL" id="KAI1722169.1"/>
    </source>
</evidence>
<keyword evidence="11" id="KW-1185">Reference proteome</keyword>
<dbReference type="GO" id="GO:0003723">
    <property type="term" value="F:RNA binding"/>
    <property type="evidence" value="ECO:0007669"/>
    <property type="project" value="UniProtKB-UniRule"/>
</dbReference>
<dbReference type="PROSITE" id="PS50102">
    <property type="entry name" value="RRM"/>
    <property type="match status" value="2"/>
</dbReference>
<protein>
    <submittedName>
        <fullName evidence="10">RNA recognition motif domain-containing protein</fullName>
    </submittedName>
</protein>
<keyword evidence="4 6" id="KW-0694">RNA-binding</keyword>
<dbReference type="Gene3D" id="3.30.70.330">
    <property type="match status" value="2"/>
</dbReference>
<evidence type="ECO:0000259" key="8">
    <source>
        <dbReference type="PROSITE" id="PS50102"/>
    </source>
</evidence>
<feature type="compositionally biased region" description="Basic and acidic residues" evidence="7">
    <location>
        <begin position="133"/>
        <end position="143"/>
    </location>
</feature>
<feature type="compositionally biased region" description="Polar residues" evidence="7">
    <location>
        <begin position="948"/>
        <end position="958"/>
    </location>
</feature>
<keyword evidence="5" id="KW-0539">Nucleus</keyword>
<keyword evidence="3" id="KW-0597">Phosphoprotein</keyword>
<feature type="compositionally biased region" description="Polar residues" evidence="7">
    <location>
        <begin position="630"/>
        <end position="640"/>
    </location>
</feature>
<sequence>MRRSRRDECDLPTTYKHYNSSLKRSKSMAPRAVSSLRPIPLHDANVNGRLPHDESSGHHSDHANKNSAFQRPSGSNRNDHSALHKSHTSYKCNNSSHKRSKSMAPRAMSSLRPISSRDAEGRERPLHNKSSSHHSDSASKHSAYYRERFSASNPHDHSILRMSHFHRDLTNIKIRSILDRELKDMTPFEIEIVDDGEDEDRVVFLNFKRTHCADKVLRTMVPQFRRLLGKYVTIDSQSSEKHFRDRSRERSPIASSSTSWDRFSSQFLSPPVNKRVVSSQNSGIISPMDRQFFHLNQGGRQMPDAVFVGTLPLEVCHMLMNNPEYSTHLASTERLNSTDRGKNVARANSLLGSQLMALQDMTKTREREMFARHDPAMISRNQRSPERHNLPRRRSSGHGWASYVHIPTRRSSSNLKTVSHSNCLELTKCRDEKFPNLNQDDGLASRTLFVGNLPNDICEAELGQVFDKYAQVENIDIKMFIGNEDKNRSYAFILFYTVEDAMEALHMQHNKAVRPGSENCQIEYSTTDSSSRLYVGSLSPGLTAKKLKKQFAQFGHIERIDYEDGDSCAYIRFDDPKSASNACSRMRNFELNKGKRITVDFAKDDGKDEKTQKKGPSESENDKENKKRSGGSSESCQSNFIDVAKNKKSRRKRHSKQDNAGINSKRSKSHYLSSQESTTTTRDISTVDELKEQIACTWKGLVILKKIEFPLSLHRIFGKEQLLQDILRDEAGNALKLVVKNRFLLNNHFYRKIITFDENELALMIGVEGNMGKYHLQISAEPLVKYLKKKDATGVITVDEGVIYVLTDNEITDRILQHFAPHVTLIKPGTNNLLIALIKIAQGLDVENKNKAGSPSDYNSPNPVHSPSSSSTIFAPQPVAPSSSKLNEKNVPEPPQKDSETLNQNEISQIIKMADELLINNSRSFNSAPENDAISRVESTDEEFKKPGNNSQNQQNDS</sequence>
<reference evidence="10" key="1">
    <citation type="submission" date="2022-01" db="EMBL/GenBank/DDBJ databases">
        <title>Genome Sequence Resource for Two Populations of Ditylenchus destructor, the Migratory Endoparasitic Phytonematode.</title>
        <authorList>
            <person name="Zhang H."/>
            <person name="Lin R."/>
            <person name="Xie B."/>
        </authorList>
    </citation>
    <scope>NUCLEOTIDE SEQUENCE</scope>
    <source>
        <strain evidence="10">BazhouSP</strain>
    </source>
</reference>
<dbReference type="CDD" id="cd00590">
    <property type="entry name" value="RRM_SF"/>
    <property type="match status" value="1"/>
</dbReference>
<feature type="domain" description="RRM" evidence="8">
    <location>
        <begin position="531"/>
        <end position="604"/>
    </location>
</feature>
<dbReference type="Gene3D" id="2.40.290.10">
    <property type="match status" value="1"/>
</dbReference>
<feature type="domain" description="SPOC" evidence="9">
    <location>
        <begin position="687"/>
        <end position="841"/>
    </location>
</feature>
<feature type="region of interest" description="Disordered" evidence="7">
    <location>
        <begin position="851"/>
        <end position="903"/>
    </location>
</feature>
<organism evidence="10 11">
    <name type="scientific">Ditylenchus destructor</name>
    <dbReference type="NCBI Taxonomy" id="166010"/>
    <lineage>
        <taxon>Eukaryota</taxon>
        <taxon>Metazoa</taxon>
        <taxon>Ecdysozoa</taxon>
        <taxon>Nematoda</taxon>
        <taxon>Chromadorea</taxon>
        <taxon>Rhabditida</taxon>
        <taxon>Tylenchina</taxon>
        <taxon>Tylenchomorpha</taxon>
        <taxon>Sphaerularioidea</taxon>
        <taxon>Anguinidae</taxon>
        <taxon>Anguininae</taxon>
        <taxon>Ditylenchus</taxon>
    </lineage>
</organism>